<dbReference type="PANTHER" id="PTHR45841">
    <property type="entry name" value="MRNA TURNOVER PROTEIN 4 MRTO4"/>
    <property type="match status" value="1"/>
</dbReference>
<keyword evidence="3" id="KW-1185">Reference proteome</keyword>
<sequence>MPRSKKDKEVSLTKVRKKTREAKEKLISEIRASVDKYKTLFVFTIDEMRSTHFIAVRERFKANSRFFFGKNNVMAIALGKDSSSEYARELHKVS</sequence>
<proteinExistence type="inferred from homology"/>
<dbReference type="GO" id="GO:0006364">
    <property type="term" value="P:rRNA processing"/>
    <property type="evidence" value="ECO:0007669"/>
    <property type="project" value="TreeGrafter"/>
</dbReference>
<dbReference type="AlphaFoldDB" id="A0AAD5QYB8"/>
<evidence type="ECO:0000313" key="2">
    <source>
        <dbReference type="EMBL" id="KAJ1366135.1"/>
    </source>
</evidence>
<dbReference type="InterPro" id="IPR043141">
    <property type="entry name" value="Ribosomal_uL10-like_sf"/>
</dbReference>
<accession>A0AAD5QYB8</accession>
<dbReference type="Gene3D" id="3.30.70.1730">
    <property type="match status" value="1"/>
</dbReference>
<evidence type="ECO:0008006" key="4">
    <source>
        <dbReference type="Google" id="ProtNLM"/>
    </source>
</evidence>
<name>A0AAD5QYB8_PARTN</name>
<evidence type="ECO:0000313" key="3">
    <source>
        <dbReference type="Proteomes" id="UP001196413"/>
    </source>
</evidence>
<dbReference type="GO" id="GO:0003723">
    <property type="term" value="F:RNA binding"/>
    <property type="evidence" value="ECO:0007669"/>
    <property type="project" value="TreeGrafter"/>
</dbReference>
<dbReference type="GO" id="GO:0000956">
    <property type="term" value="P:nuclear-transcribed mRNA catabolic process"/>
    <property type="evidence" value="ECO:0007669"/>
    <property type="project" value="TreeGrafter"/>
</dbReference>
<dbReference type="InterPro" id="IPR001790">
    <property type="entry name" value="Ribosomal_uL10"/>
</dbReference>
<dbReference type="Pfam" id="PF00466">
    <property type="entry name" value="Ribosomal_L10"/>
    <property type="match status" value="1"/>
</dbReference>
<dbReference type="InterPro" id="IPR051742">
    <property type="entry name" value="Ribosome_Assembly_uL10"/>
</dbReference>
<dbReference type="SUPFAM" id="SSF160369">
    <property type="entry name" value="Ribosomal protein L10-like"/>
    <property type="match status" value="1"/>
</dbReference>
<comment type="similarity">
    <text evidence="1">Belongs to the universal ribosomal protein uL10 family.</text>
</comment>
<comment type="caution">
    <text evidence="2">The sequence shown here is derived from an EMBL/GenBank/DDBJ whole genome shotgun (WGS) entry which is preliminary data.</text>
</comment>
<dbReference type="Proteomes" id="UP001196413">
    <property type="component" value="Unassembled WGS sequence"/>
</dbReference>
<reference evidence="2" key="1">
    <citation type="submission" date="2021-06" db="EMBL/GenBank/DDBJ databases">
        <title>Parelaphostrongylus tenuis whole genome reference sequence.</title>
        <authorList>
            <person name="Garwood T.J."/>
            <person name="Larsen P.A."/>
            <person name="Fountain-Jones N.M."/>
            <person name="Garbe J.R."/>
            <person name="Macchietto M.G."/>
            <person name="Kania S.A."/>
            <person name="Gerhold R.W."/>
            <person name="Richards J.E."/>
            <person name="Wolf T.M."/>
        </authorList>
    </citation>
    <scope>NUCLEOTIDE SEQUENCE</scope>
    <source>
        <strain evidence="2">MNPRO001-30</strain>
        <tissue evidence="2">Meninges</tissue>
    </source>
</reference>
<evidence type="ECO:0000256" key="1">
    <source>
        <dbReference type="ARBA" id="ARBA00008889"/>
    </source>
</evidence>
<dbReference type="GO" id="GO:0005730">
    <property type="term" value="C:nucleolus"/>
    <property type="evidence" value="ECO:0007669"/>
    <property type="project" value="TreeGrafter"/>
</dbReference>
<dbReference type="GO" id="GO:0030687">
    <property type="term" value="C:preribosome, large subunit precursor"/>
    <property type="evidence" value="ECO:0007669"/>
    <property type="project" value="TreeGrafter"/>
</dbReference>
<gene>
    <name evidence="2" type="ORF">KIN20_026732</name>
</gene>
<dbReference type="GO" id="GO:0042273">
    <property type="term" value="P:ribosomal large subunit biogenesis"/>
    <property type="evidence" value="ECO:0007669"/>
    <property type="project" value="TreeGrafter"/>
</dbReference>
<dbReference type="PANTHER" id="PTHR45841:SF1">
    <property type="entry name" value="MRNA TURNOVER PROTEIN 4 HOMOLOG"/>
    <property type="match status" value="1"/>
</dbReference>
<organism evidence="2 3">
    <name type="scientific">Parelaphostrongylus tenuis</name>
    <name type="common">Meningeal worm</name>
    <dbReference type="NCBI Taxonomy" id="148309"/>
    <lineage>
        <taxon>Eukaryota</taxon>
        <taxon>Metazoa</taxon>
        <taxon>Ecdysozoa</taxon>
        <taxon>Nematoda</taxon>
        <taxon>Chromadorea</taxon>
        <taxon>Rhabditida</taxon>
        <taxon>Rhabditina</taxon>
        <taxon>Rhabditomorpha</taxon>
        <taxon>Strongyloidea</taxon>
        <taxon>Metastrongylidae</taxon>
        <taxon>Parelaphostrongylus</taxon>
    </lineage>
</organism>
<dbReference type="EMBL" id="JAHQIW010005473">
    <property type="protein sequence ID" value="KAJ1366135.1"/>
    <property type="molecule type" value="Genomic_DNA"/>
</dbReference>
<protein>
    <recommendedName>
        <fullName evidence="4">Ribosome assembly factor mrt4</fullName>
    </recommendedName>
</protein>